<dbReference type="Proteomes" id="UP000316639">
    <property type="component" value="Unassembled WGS sequence"/>
</dbReference>
<evidence type="ECO:0000313" key="5">
    <source>
        <dbReference type="Proteomes" id="UP000316639"/>
    </source>
</evidence>
<feature type="region of interest" description="Disordered" evidence="1">
    <location>
        <begin position="168"/>
        <end position="201"/>
    </location>
</feature>
<gene>
    <name evidence="4" type="ORF">FKR81_26015</name>
</gene>
<keyword evidence="2" id="KW-0732">Signal</keyword>
<dbReference type="PANTHER" id="PTHR40032">
    <property type="entry name" value="EXPORTED PROTEIN-RELATED"/>
    <property type="match status" value="1"/>
</dbReference>
<dbReference type="EMBL" id="VOBR01000017">
    <property type="protein sequence ID" value="TWP49125.1"/>
    <property type="molecule type" value="Genomic_DNA"/>
</dbReference>
<dbReference type="Pfam" id="PF12671">
    <property type="entry name" value="Amidase_6"/>
    <property type="match status" value="1"/>
</dbReference>
<sequence>MRCKTVTIGAVLATTVSLAMGVNVNAAPPNQSADDARQISELSQRYLQQRADRLTNRPQTAGFTVTTTTELSNELKGDTARLDERRKKLQDIDCGFSHAEVATTVEKLDVAANGRRATVRVLESTKLYFQVTDASSPKFEWFALPHTLELVRGSSGWQLAEVKAELTTGAPAPSTQFTSSVPTTGQAGPGKTRSDVAKPADGQRAQKVITAAYDYYAMAEYAKRYVYSSNPAYRTYDQDCTNFISQAMRAGGWEPVDGDRTSNGAWYYGNWTWTTSYTWAGAENWYWFATGSGRTWILPYVYDMGFADVLQADWDRDNIVDHTMLVTQVDTVDRYLTYHSGPELNKRLAHLINENPNAWWYSHRT</sequence>
<organism evidence="4 5">
    <name type="scientific">Lentzea tibetensis</name>
    <dbReference type="NCBI Taxonomy" id="2591470"/>
    <lineage>
        <taxon>Bacteria</taxon>
        <taxon>Bacillati</taxon>
        <taxon>Actinomycetota</taxon>
        <taxon>Actinomycetes</taxon>
        <taxon>Pseudonocardiales</taxon>
        <taxon>Pseudonocardiaceae</taxon>
        <taxon>Lentzea</taxon>
    </lineage>
</organism>
<keyword evidence="5" id="KW-1185">Reference proteome</keyword>
<proteinExistence type="predicted"/>
<dbReference type="PANTHER" id="PTHR40032:SF1">
    <property type="entry name" value="EXPORTED PROTEIN"/>
    <property type="match status" value="1"/>
</dbReference>
<dbReference type="PROSITE" id="PS50904">
    <property type="entry name" value="PRELI_MSF1"/>
    <property type="match status" value="1"/>
</dbReference>
<comment type="caution">
    <text evidence="4">The sequence shown here is derived from an EMBL/GenBank/DDBJ whole genome shotgun (WGS) entry which is preliminary data.</text>
</comment>
<feature type="compositionally biased region" description="Polar residues" evidence="1">
    <location>
        <begin position="173"/>
        <end position="186"/>
    </location>
</feature>
<evidence type="ECO:0000256" key="1">
    <source>
        <dbReference type="SAM" id="MobiDB-lite"/>
    </source>
</evidence>
<evidence type="ECO:0000259" key="3">
    <source>
        <dbReference type="PROSITE" id="PS50904"/>
    </source>
</evidence>
<dbReference type="AlphaFoldDB" id="A0A563EPI2"/>
<protein>
    <recommendedName>
        <fullName evidence="3">PRELI/MSF1 domain-containing protein</fullName>
    </recommendedName>
</protein>
<name>A0A563EPI2_9PSEU</name>
<feature type="signal peptide" evidence="2">
    <location>
        <begin position="1"/>
        <end position="19"/>
    </location>
</feature>
<dbReference type="InterPro" id="IPR024301">
    <property type="entry name" value="Amidase_6"/>
</dbReference>
<evidence type="ECO:0000313" key="4">
    <source>
        <dbReference type="EMBL" id="TWP49125.1"/>
    </source>
</evidence>
<dbReference type="OrthoDB" id="4981342at2"/>
<evidence type="ECO:0000256" key="2">
    <source>
        <dbReference type="SAM" id="SignalP"/>
    </source>
</evidence>
<feature type="chain" id="PRO_5038765728" description="PRELI/MSF1 domain-containing protein" evidence="2">
    <location>
        <begin position="20"/>
        <end position="365"/>
    </location>
</feature>
<accession>A0A563EPI2</accession>
<feature type="domain" description="PRELI/MSF1" evidence="3">
    <location>
        <begin position="293"/>
        <end position="365"/>
    </location>
</feature>
<reference evidence="4 5" key="1">
    <citation type="submission" date="2019-07" db="EMBL/GenBank/DDBJ databases">
        <title>Lentzea xizangensis sp. nov., isolated from Qinghai-Tibetan Plateau Soils.</title>
        <authorList>
            <person name="Huang J."/>
        </authorList>
    </citation>
    <scope>NUCLEOTIDE SEQUENCE [LARGE SCALE GENOMIC DNA]</scope>
    <source>
        <strain evidence="4 5">FXJ1.1311</strain>
    </source>
</reference>
<dbReference type="InterPro" id="IPR006797">
    <property type="entry name" value="PRELI/MSF1_dom"/>
</dbReference>